<evidence type="ECO:0000256" key="1">
    <source>
        <dbReference type="ARBA" id="ARBA00022723"/>
    </source>
</evidence>
<dbReference type="HOGENOM" id="CLU_049383_0_0_1"/>
<dbReference type="Proteomes" id="UP000013827">
    <property type="component" value="Unassembled WGS sequence"/>
</dbReference>
<dbReference type="PROSITE" id="PS01358">
    <property type="entry name" value="ZF_RANBP2_1"/>
    <property type="match status" value="1"/>
</dbReference>
<dbReference type="SUPFAM" id="SSF56399">
    <property type="entry name" value="ADP-ribosylation"/>
    <property type="match status" value="1"/>
</dbReference>
<reference evidence="6" key="2">
    <citation type="submission" date="2024-10" db="UniProtKB">
        <authorList>
            <consortium name="EnsemblProtists"/>
        </authorList>
    </citation>
    <scope>IDENTIFICATION</scope>
</reference>
<dbReference type="OMA" id="QFTIAWR"/>
<evidence type="ECO:0000313" key="6">
    <source>
        <dbReference type="EnsemblProtists" id="EOD17497"/>
    </source>
</evidence>
<reference evidence="7" key="1">
    <citation type="journal article" date="2013" name="Nature">
        <title>Pan genome of the phytoplankton Emiliania underpins its global distribution.</title>
        <authorList>
            <person name="Read B.A."/>
            <person name="Kegel J."/>
            <person name="Klute M.J."/>
            <person name="Kuo A."/>
            <person name="Lefebvre S.C."/>
            <person name="Maumus F."/>
            <person name="Mayer C."/>
            <person name="Miller J."/>
            <person name="Monier A."/>
            <person name="Salamov A."/>
            <person name="Young J."/>
            <person name="Aguilar M."/>
            <person name="Claverie J.M."/>
            <person name="Frickenhaus S."/>
            <person name="Gonzalez K."/>
            <person name="Herman E.K."/>
            <person name="Lin Y.C."/>
            <person name="Napier J."/>
            <person name="Ogata H."/>
            <person name="Sarno A.F."/>
            <person name="Shmutz J."/>
            <person name="Schroeder D."/>
            <person name="de Vargas C."/>
            <person name="Verret F."/>
            <person name="von Dassow P."/>
            <person name="Valentin K."/>
            <person name="Van de Peer Y."/>
            <person name="Wheeler G."/>
            <person name="Dacks J.B."/>
            <person name="Delwiche C.F."/>
            <person name="Dyhrman S.T."/>
            <person name="Glockner G."/>
            <person name="John U."/>
            <person name="Richards T."/>
            <person name="Worden A.Z."/>
            <person name="Zhang X."/>
            <person name="Grigoriev I.V."/>
            <person name="Allen A.E."/>
            <person name="Bidle K."/>
            <person name="Borodovsky M."/>
            <person name="Bowler C."/>
            <person name="Brownlee C."/>
            <person name="Cock J.M."/>
            <person name="Elias M."/>
            <person name="Gladyshev V.N."/>
            <person name="Groth M."/>
            <person name="Guda C."/>
            <person name="Hadaegh A."/>
            <person name="Iglesias-Rodriguez M.D."/>
            <person name="Jenkins J."/>
            <person name="Jones B.M."/>
            <person name="Lawson T."/>
            <person name="Leese F."/>
            <person name="Lindquist E."/>
            <person name="Lobanov A."/>
            <person name="Lomsadze A."/>
            <person name="Malik S.B."/>
            <person name="Marsh M.E."/>
            <person name="Mackinder L."/>
            <person name="Mock T."/>
            <person name="Mueller-Roeber B."/>
            <person name="Pagarete A."/>
            <person name="Parker M."/>
            <person name="Probert I."/>
            <person name="Quesneville H."/>
            <person name="Raines C."/>
            <person name="Rensing S.A."/>
            <person name="Riano-Pachon D.M."/>
            <person name="Richier S."/>
            <person name="Rokitta S."/>
            <person name="Shiraiwa Y."/>
            <person name="Soanes D.M."/>
            <person name="van der Giezen M."/>
            <person name="Wahlund T.M."/>
            <person name="Williams B."/>
            <person name="Wilson W."/>
            <person name="Wolfe G."/>
            <person name="Wurch L.L."/>
        </authorList>
    </citation>
    <scope>NUCLEOTIDE SEQUENCE</scope>
</reference>
<name>A0A0D3J1W2_EMIH1</name>
<dbReference type="InterPro" id="IPR036443">
    <property type="entry name" value="Znf_RanBP2_sf"/>
</dbReference>
<evidence type="ECO:0000256" key="2">
    <source>
        <dbReference type="ARBA" id="ARBA00022771"/>
    </source>
</evidence>
<dbReference type="RefSeq" id="XP_005769926.1">
    <property type="nucleotide sequence ID" value="XM_005769869.1"/>
</dbReference>
<keyword evidence="2 4" id="KW-0863">Zinc-finger</keyword>
<dbReference type="Gene3D" id="6.20.320.10">
    <property type="match status" value="1"/>
</dbReference>
<feature type="domain" description="RanBP2-type" evidence="5">
    <location>
        <begin position="40"/>
        <end position="69"/>
    </location>
</feature>
<dbReference type="Pfam" id="PF00641">
    <property type="entry name" value="Zn_ribbon_RanBP"/>
    <property type="match status" value="1"/>
</dbReference>
<dbReference type="GeneID" id="17263644"/>
<dbReference type="PaxDb" id="2903-EOD17497"/>
<evidence type="ECO:0000256" key="4">
    <source>
        <dbReference type="PROSITE-ProRule" id="PRU00322"/>
    </source>
</evidence>
<dbReference type="SMART" id="SM00547">
    <property type="entry name" value="ZnF_RBZ"/>
    <property type="match status" value="1"/>
</dbReference>
<accession>A0A0D3J1W2</accession>
<evidence type="ECO:0000313" key="7">
    <source>
        <dbReference type="Proteomes" id="UP000013827"/>
    </source>
</evidence>
<keyword evidence="3" id="KW-0862">Zinc</keyword>
<proteinExistence type="predicted"/>
<dbReference type="Gene3D" id="4.10.1060.10">
    <property type="entry name" value="Zinc finger, RanBP2-type"/>
    <property type="match status" value="1"/>
</dbReference>
<dbReference type="SUPFAM" id="SSF90209">
    <property type="entry name" value="Ran binding protein zinc finger-like"/>
    <property type="match status" value="1"/>
</dbReference>
<organism evidence="6 7">
    <name type="scientific">Emiliania huxleyi (strain CCMP1516)</name>
    <dbReference type="NCBI Taxonomy" id="280463"/>
    <lineage>
        <taxon>Eukaryota</taxon>
        <taxon>Haptista</taxon>
        <taxon>Haptophyta</taxon>
        <taxon>Prymnesiophyceae</taxon>
        <taxon>Isochrysidales</taxon>
        <taxon>Noelaerhabdaceae</taxon>
        <taxon>Emiliania</taxon>
    </lineage>
</organism>
<dbReference type="AlphaFoldDB" id="A0A0D3J1W2"/>
<sequence length="335" mass="36418">MSSGPLKRPRDAREEEQHVDWAIAASLAEAENEQPDALLPPGHWHCVRCTLVNKAESGRCAACEADREAPFTAAACGVATTPPPQRCGLPGCNRGRLHHGFCTDDHKQRAERRGLLAPAAPGVERVFVGSTGEYACDLLTRASPERSSVIEQFTIAWRKPGTVPRVERVYAIRPPPALSERFARHLAAVGNERRRFHGTGATCDFAVDLNRAPCNSRGCALCSILGHGISCPRYGMQLVHAGFLRAHAGSGPNASNRAALRYGPGLYFSSTSGKSNDYATHSERLRGSRRWRTMPPDGYDSIVGEVGANLNYDELVVYNEAAALPRFLLVYSSAR</sequence>
<dbReference type="STRING" id="2903.R1C5Q9"/>
<evidence type="ECO:0000259" key="5">
    <source>
        <dbReference type="PROSITE" id="PS50199"/>
    </source>
</evidence>
<dbReference type="GO" id="GO:0008270">
    <property type="term" value="F:zinc ion binding"/>
    <property type="evidence" value="ECO:0007669"/>
    <property type="project" value="UniProtKB-KW"/>
</dbReference>
<dbReference type="KEGG" id="ehx:EMIHUDRAFT_244098"/>
<dbReference type="Gene3D" id="3.90.228.10">
    <property type="match status" value="1"/>
</dbReference>
<protein>
    <recommendedName>
        <fullName evidence="5">RanBP2-type domain-containing protein</fullName>
    </recommendedName>
</protein>
<keyword evidence="7" id="KW-1185">Reference proteome</keyword>
<dbReference type="eggNOG" id="ENOG502S14A">
    <property type="taxonomic scope" value="Eukaryota"/>
</dbReference>
<keyword evidence="1" id="KW-0479">Metal-binding</keyword>
<dbReference type="EnsemblProtists" id="EOD17497">
    <property type="protein sequence ID" value="EOD17497"/>
    <property type="gene ID" value="EMIHUDRAFT_244098"/>
</dbReference>
<dbReference type="InterPro" id="IPR001876">
    <property type="entry name" value="Znf_RanBP2"/>
</dbReference>
<dbReference type="PROSITE" id="PS50199">
    <property type="entry name" value="ZF_RANBP2_2"/>
    <property type="match status" value="1"/>
</dbReference>
<evidence type="ECO:0000256" key="3">
    <source>
        <dbReference type="ARBA" id="ARBA00022833"/>
    </source>
</evidence>